<evidence type="ECO:0000256" key="1">
    <source>
        <dbReference type="SAM" id="Phobius"/>
    </source>
</evidence>
<feature type="transmembrane region" description="Helical" evidence="1">
    <location>
        <begin position="127"/>
        <end position="146"/>
    </location>
</feature>
<keyword evidence="1" id="KW-1133">Transmembrane helix</keyword>
<protein>
    <recommendedName>
        <fullName evidence="4">DUF4293 family protein</fullName>
    </recommendedName>
</protein>
<dbReference type="eggNOG" id="ENOG503333M">
    <property type="taxonomic scope" value="Bacteria"/>
</dbReference>
<name>B5CVK8_PHOPM</name>
<dbReference type="EMBL" id="ABQC02000012">
    <property type="protein sequence ID" value="EDY96305.1"/>
    <property type="molecule type" value="Genomic_DNA"/>
</dbReference>
<comment type="caution">
    <text evidence="2">The sequence shown here is derived from an EMBL/GenBank/DDBJ whole genome shotgun (WGS) entry which is preliminary data.</text>
</comment>
<dbReference type="AlphaFoldDB" id="B5CVK8"/>
<sequence>MTFVLETLIRLIMIQRIQTVYLLVVAILMVVMMSVPVGSFYTDKNICEMTNLSYQLPDGAVNYTPWALFAILVVVAVMALVTIFLYRKRMLQIRLTIFNTIVLIGYYLVLAYFVVNPDKAFDDYSFMPSWTVCLPLVSIILNWLAIRAIGKDEMLVKAYERLR</sequence>
<dbReference type="Proteomes" id="UP000003452">
    <property type="component" value="Unassembled WGS sequence"/>
</dbReference>
<evidence type="ECO:0000313" key="3">
    <source>
        <dbReference type="Proteomes" id="UP000003452"/>
    </source>
</evidence>
<dbReference type="Pfam" id="PF14126">
    <property type="entry name" value="DUF4293"/>
    <property type="match status" value="1"/>
</dbReference>
<dbReference type="InterPro" id="IPR025635">
    <property type="entry name" value="DUF4293"/>
</dbReference>
<feature type="transmembrane region" description="Helical" evidence="1">
    <location>
        <begin position="66"/>
        <end position="86"/>
    </location>
</feature>
<organism evidence="2 3">
    <name type="scientific">Phocaeicola plebeius (strain DSM 17135 / JCM 12973 / CCUG 54634 / M2)</name>
    <name type="common">Bacteroides plebeius</name>
    <dbReference type="NCBI Taxonomy" id="484018"/>
    <lineage>
        <taxon>Bacteria</taxon>
        <taxon>Pseudomonadati</taxon>
        <taxon>Bacteroidota</taxon>
        <taxon>Bacteroidia</taxon>
        <taxon>Bacteroidales</taxon>
        <taxon>Bacteroidaceae</taxon>
        <taxon>Phocaeicola</taxon>
    </lineage>
</organism>
<keyword evidence="1" id="KW-0812">Transmembrane</keyword>
<gene>
    <name evidence="2" type="ORF">BACPLE_00741</name>
</gene>
<evidence type="ECO:0000313" key="2">
    <source>
        <dbReference type="EMBL" id="EDY96305.1"/>
    </source>
</evidence>
<keyword evidence="1" id="KW-0472">Membrane</keyword>
<feature type="transmembrane region" description="Helical" evidence="1">
    <location>
        <begin position="20"/>
        <end position="41"/>
    </location>
</feature>
<reference evidence="2 3" key="2">
    <citation type="submission" date="2008-08" db="EMBL/GenBank/DDBJ databases">
        <authorList>
            <person name="Fulton L."/>
            <person name="Clifton S."/>
            <person name="Fulton B."/>
            <person name="Xu J."/>
            <person name="Minx P."/>
            <person name="Pepin K.H."/>
            <person name="Johnson M."/>
            <person name="Thiruvilangam P."/>
            <person name="Bhonagiri V."/>
            <person name="Nash W.E."/>
            <person name="Mardis E.R."/>
            <person name="Wilson R.K."/>
        </authorList>
    </citation>
    <scope>NUCLEOTIDE SEQUENCE [LARGE SCALE GENOMIC DNA]</scope>
    <source>
        <strain evidence="3">DSM 17135 / JCM 12973 / M2</strain>
    </source>
</reference>
<evidence type="ECO:0008006" key="4">
    <source>
        <dbReference type="Google" id="ProtNLM"/>
    </source>
</evidence>
<accession>B5CVK8</accession>
<reference evidence="2 3" key="1">
    <citation type="submission" date="2008-08" db="EMBL/GenBank/DDBJ databases">
        <title>Draft genome sequence of Bacteroides plebeius (DSM 17135).</title>
        <authorList>
            <person name="Sudarsanam P."/>
            <person name="Ley R."/>
            <person name="Guruge J."/>
            <person name="Turnbaugh P.J."/>
            <person name="Mahowald M."/>
            <person name="Liep D."/>
            <person name="Gordon J."/>
        </authorList>
    </citation>
    <scope>NUCLEOTIDE SEQUENCE [LARGE SCALE GENOMIC DNA]</scope>
    <source>
        <strain evidence="3">DSM 17135 / JCM 12973 / M2</strain>
    </source>
</reference>
<proteinExistence type="predicted"/>
<feature type="transmembrane region" description="Helical" evidence="1">
    <location>
        <begin position="93"/>
        <end position="115"/>
    </location>
</feature>
<dbReference type="HOGENOM" id="CLU_132526_1_0_10"/>